<keyword evidence="1" id="KW-0472">Membrane</keyword>
<feature type="transmembrane region" description="Helical" evidence="1">
    <location>
        <begin position="48"/>
        <end position="69"/>
    </location>
</feature>
<keyword evidence="3" id="KW-1185">Reference proteome</keyword>
<evidence type="ECO:0000313" key="3">
    <source>
        <dbReference type="Proteomes" id="UP000006346"/>
    </source>
</evidence>
<feature type="transmembrane region" description="Helical" evidence="1">
    <location>
        <begin position="81"/>
        <end position="99"/>
    </location>
</feature>
<name>G7W741_DESOD</name>
<dbReference type="KEGG" id="dor:Desor_5160"/>
<gene>
    <name evidence="2" type="ordered locus">Desor_5160</name>
</gene>
<sequence>MENRLENDQKISLLYSWWVIIPMIFIFFPIAPFLIYRRYSLGKKTLSSSTASEVVGWILVLVGCTGVLAESSRKSLDSAGMTAAIIFLAGGIALIIWSIKLKKQSLKYKTYENLIVDQNVSSISNIASAVSLDYDEVKKDLQTMINKNHFTDAYINESSGEILLPKPITNLTNLQSSSEKISIVCKSCGANNTVIAGRFSECEYCGSPLN</sequence>
<proteinExistence type="predicted"/>
<dbReference type="Proteomes" id="UP000006346">
    <property type="component" value="Chromosome"/>
</dbReference>
<dbReference type="STRING" id="768706.Desor_5160"/>
<dbReference type="AlphaFoldDB" id="G7W741"/>
<dbReference type="RefSeq" id="WP_014187353.1">
    <property type="nucleotide sequence ID" value="NC_016584.1"/>
</dbReference>
<reference evidence="3" key="1">
    <citation type="submission" date="2011-11" db="EMBL/GenBank/DDBJ databases">
        <title>Complete sequence of Desulfosporosinus orientis DSM 765.</title>
        <authorList>
            <person name="Lucas S."/>
            <person name="Han J."/>
            <person name="Lapidus A."/>
            <person name="Cheng J.-F."/>
            <person name="Goodwin L."/>
            <person name="Pitluck S."/>
            <person name="Peters L."/>
            <person name="Ovchinnikova G."/>
            <person name="Teshima H."/>
            <person name="Detter J.C."/>
            <person name="Han C."/>
            <person name="Tapia R."/>
            <person name="Land M."/>
            <person name="Hauser L."/>
            <person name="Kyrpides N."/>
            <person name="Ivanova N."/>
            <person name="Pagani I."/>
            <person name="Pester M."/>
            <person name="Spring S."/>
            <person name="Ollivier B."/>
            <person name="Rattei T."/>
            <person name="Klenk H.-P."/>
            <person name="Wagner M."/>
            <person name="Loy A."/>
            <person name="Woyke T."/>
        </authorList>
    </citation>
    <scope>NUCLEOTIDE SEQUENCE [LARGE SCALE GENOMIC DNA]</scope>
    <source>
        <strain evidence="3">ATCC 19365 / DSM 765 / NCIMB 8382 / VKM B-1628</strain>
    </source>
</reference>
<reference evidence="2 3" key="2">
    <citation type="journal article" date="2012" name="J. Bacteriol.">
        <title>Complete genome sequences of Desulfosporosinus orientis DSM765T, Desulfosporosinus youngiae DSM17734T, Desulfosporosinus meridiei DSM13257T, and Desulfosporosinus acidiphilus DSM22704T.</title>
        <authorList>
            <person name="Pester M."/>
            <person name="Brambilla E."/>
            <person name="Alazard D."/>
            <person name="Rattei T."/>
            <person name="Weinmaier T."/>
            <person name="Han J."/>
            <person name="Lucas S."/>
            <person name="Lapidus A."/>
            <person name="Cheng J.F."/>
            <person name="Goodwin L."/>
            <person name="Pitluck S."/>
            <person name="Peters L."/>
            <person name="Ovchinnikova G."/>
            <person name="Teshima H."/>
            <person name="Detter J.C."/>
            <person name="Han C.S."/>
            <person name="Tapia R."/>
            <person name="Land M.L."/>
            <person name="Hauser L."/>
            <person name="Kyrpides N.C."/>
            <person name="Ivanova N.N."/>
            <person name="Pagani I."/>
            <person name="Huntmann M."/>
            <person name="Wei C.L."/>
            <person name="Davenport K.W."/>
            <person name="Daligault H."/>
            <person name="Chain P.S."/>
            <person name="Chen A."/>
            <person name="Mavromatis K."/>
            <person name="Markowitz V."/>
            <person name="Szeto E."/>
            <person name="Mikhailova N."/>
            <person name="Pati A."/>
            <person name="Wagner M."/>
            <person name="Woyke T."/>
            <person name="Ollivier B."/>
            <person name="Klenk H.P."/>
            <person name="Spring S."/>
            <person name="Loy A."/>
        </authorList>
    </citation>
    <scope>NUCLEOTIDE SEQUENCE [LARGE SCALE GENOMIC DNA]</scope>
    <source>
        <strain evidence="3">ATCC 19365 / DSM 765 / NCIMB 8382 / VKM B-1628</strain>
    </source>
</reference>
<evidence type="ECO:0000256" key="1">
    <source>
        <dbReference type="SAM" id="Phobius"/>
    </source>
</evidence>
<evidence type="ECO:0000313" key="2">
    <source>
        <dbReference type="EMBL" id="AET70549.1"/>
    </source>
</evidence>
<organism evidence="2 3">
    <name type="scientific">Desulfosporosinus orientis (strain ATCC 19365 / DSM 765 / NCIMB 8382 / VKM B-1628 / Singapore I)</name>
    <name type="common">Desulfotomaculum orientis</name>
    <dbReference type="NCBI Taxonomy" id="768706"/>
    <lineage>
        <taxon>Bacteria</taxon>
        <taxon>Bacillati</taxon>
        <taxon>Bacillota</taxon>
        <taxon>Clostridia</taxon>
        <taxon>Eubacteriales</taxon>
        <taxon>Desulfitobacteriaceae</taxon>
        <taxon>Desulfosporosinus</taxon>
    </lineage>
</organism>
<accession>G7W741</accession>
<keyword evidence="1" id="KW-1133">Transmembrane helix</keyword>
<protein>
    <submittedName>
        <fullName evidence="2">Uncharacterized protein</fullName>
    </submittedName>
</protein>
<feature type="transmembrane region" description="Helical" evidence="1">
    <location>
        <begin position="15"/>
        <end position="36"/>
    </location>
</feature>
<dbReference type="OrthoDB" id="1864001at2"/>
<keyword evidence="1" id="KW-0812">Transmembrane</keyword>
<dbReference type="HOGENOM" id="CLU_108843_0_0_9"/>
<dbReference type="PATRIC" id="fig|768706.3.peg.5257"/>
<dbReference type="EMBL" id="CP003108">
    <property type="protein sequence ID" value="AET70549.1"/>
    <property type="molecule type" value="Genomic_DNA"/>
</dbReference>
<dbReference type="eggNOG" id="ENOG50332HY">
    <property type="taxonomic scope" value="Bacteria"/>
</dbReference>